<protein>
    <submittedName>
        <fullName evidence="1">Uncharacterized protein</fullName>
    </submittedName>
</protein>
<dbReference type="EMBL" id="BMAV01003508">
    <property type="protein sequence ID" value="GFY43143.1"/>
    <property type="molecule type" value="Genomic_DNA"/>
</dbReference>
<evidence type="ECO:0000313" key="2">
    <source>
        <dbReference type="Proteomes" id="UP000886998"/>
    </source>
</evidence>
<dbReference type="AlphaFoldDB" id="A0A8X7BU13"/>
<sequence>MHLLQNSSPKLLYVNKTTLSKKIEKTKVEDVAVDSEELKRLHQLFKEPDLYSSAYDAPTQKALRGFNYCGKASISKRFMPFKSNIKCREILIP</sequence>
<evidence type="ECO:0000313" key="1">
    <source>
        <dbReference type="EMBL" id="GFY43143.1"/>
    </source>
</evidence>
<name>A0A8X7BU13_9ARAC</name>
<reference evidence="1" key="1">
    <citation type="submission" date="2020-08" db="EMBL/GenBank/DDBJ databases">
        <title>Multicomponent nature underlies the extraordinary mechanical properties of spider dragline silk.</title>
        <authorList>
            <person name="Kono N."/>
            <person name="Nakamura H."/>
            <person name="Mori M."/>
            <person name="Yoshida Y."/>
            <person name="Ohtoshi R."/>
            <person name="Malay A.D."/>
            <person name="Moran D.A.P."/>
            <person name="Tomita M."/>
            <person name="Numata K."/>
            <person name="Arakawa K."/>
        </authorList>
    </citation>
    <scope>NUCLEOTIDE SEQUENCE</scope>
</reference>
<gene>
    <name evidence="1" type="ORF">TNIN_446621</name>
</gene>
<dbReference type="Proteomes" id="UP000886998">
    <property type="component" value="Unassembled WGS sequence"/>
</dbReference>
<proteinExistence type="predicted"/>
<accession>A0A8X7BU13</accession>
<comment type="caution">
    <text evidence="1">The sequence shown here is derived from an EMBL/GenBank/DDBJ whole genome shotgun (WGS) entry which is preliminary data.</text>
</comment>
<keyword evidence="2" id="KW-1185">Reference proteome</keyword>
<organism evidence="1 2">
    <name type="scientific">Trichonephila inaurata madagascariensis</name>
    <dbReference type="NCBI Taxonomy" id="2747483"/>
    <lineage>
        <taxon>Eukaryota</taxon>
        <taxon>Metazoa</taxon>
        <taxon>Ecdysozoa</taxon>
        <taxon>Arthropoda</taxon>
        <taxon>Chelicerata</taxon>
        <taxon>Arachnida</taxon>
        <taxon>Araneae</taxon>
        <taxon>Araneomorphae</taxon>
        <taxon>Entelegynae</taxon>
        <taxon>Araneoidea</taxon>
        <taxon>Nephilidae</taxon>
        <taxon>Trichonephila</taxon>
        <taxon>Trichonephila inaurata</taxon>
    </lineage>
</organism>